<dbReference type="EMBL" id="JBBPBN010000019">
    <property type="protein sequence ID" value="KAK9018586.1"/>
    <property type="molecule type" value="Genomic_DNA"/>
</dbReference>
<protein>
    <submittedName>
        <fullName evidence="1">Uncharacterized protein</fullName>
    </submittedName>
</protein>
<keyword evidence="2" id="KW-1185">Reference proteome</keyword>
<dbReference type="Proteomes" id="UP001396334">
    <property type="component" value="Unassembled WGS sequence"/>
</dbReference>
<comment type="caution">
    <text evidence="1">The sequence shown here is derived from an EMBL/GenBank/DDBJ whole genome shotgun (WGS) entry which is preliminary data.</text>
</comment>
<evidence type="ECO:0000313" key="1">
    <source>
        <dbReference type="EMBL" id="KAK9018586.1"/>
    </source>
</evidence>
<organism evidence="1 2">
    <name type="scientific">Hibiscus sabdariffa</name>
    <name type="common">roselle</name>
    <dbReference type="NCBI Taxonomy" id="183260"/>
    <lineage>
        <taxon>Eukaryota</taxon>
        <taxon>Viridiplantae</taxon>
        <taxon>Streptophyta</taxon>
        <taxon>Embryophyta</taxon>
        <taxon>Tracheophyta</taxon>
        <taxon>Spermatophyta</taxon>
        <taxon>Magnoliopsida</taxon>
        <taxon>eudicotyledons</taxon>
        <taxon>Gunneridae</taxon>
        <taxon>Pentapetalae</taxon>
        <taxon>rosids</taxon>
        <taxon>malvids</taxon>
        <taxon>Malvales</taxon>
        <taxon>Malvaceae</taxon>
        <taxon>Malvoideae</taxon>
        <taxon>Hibiscus</taxon>
    </lineage>
</organism>
<gene>
    <name evidence="1" type="ORF">V6N11_001557</name>
</gene>
<accession>A0ABR2S032</accession>
<sequence length="133" mass="15451">MSRRLPNKLVLDHQWEPKDHCNIFHILILMSVASDEKYLLKRNWLHLFQTFQVTTANSKLYGMFRLGWIVLEDKFISIHALLSRVKKELPEAIVKIESHETYLYVVVHDLPSISSCTPSKRIGKGVLGFAYAK</sequence>
<reference evidence="1 2" key="1">
    <citation type="journal article" date="2024" name="G3 (Bethesda)">
        <title>Genome assembly of Hibiscus sabdariffa L. provides insights into metabolisms of medicinal natural products.</title>
        <authorList>
            <person name="Kim T."/>
        </authorList>
    </citation>
    <scope>NUCLEOTIDE SEQUENCE [LARGE SCALE GENOMIC DNA]</scope>
    <source>
        <strain evidence="1">TK-2024</strain>
        <tissue evidence="1">Old leaves</tissue>
    </source>
</reference>
<proteinExistence type="predicted"/>
<evidence type="ECO:0000313" key="2">
    <source>
        <dbReference type="Proteomes" id="UP001396334"/>
    </source>
</evidence>
<name>A0ABR2S032_9ROSI</name>